<dbReference type="CDD" id="cd02947">
    <property type="entry name" value="TRX_family"/>
    <property type="match status" value="1"/>
</dbReference>
<evidence type="ECO:0000256" key="2">
    <source>
        <dbReference type="ARBA" id="ARBA00023004"/>
    </source>
</evidence>
<dbReference type="GO" id="GO:0005829">
    <property type="term" value="C:cytosol"/>
    <property type="evidence" value="ECO:0007669"/>
    <property type="project" value="TreeGrafter"/>
</dbReference>
<dbReference type="OrthoDB" id="415696at2759"/>
<keyword evidence="2" id="KW-0408">Iron</keyword>
<evidence type="ECO:0000256" key="5">
    <source>
        <dbReference type="SAM" id="Phobius"/>
    </source>
</evidence>
<reference evidence="7 8" key="1">
    <citation type="journal article" date="2013" name="Curr. Biol.">
        <title>The Genome of the Foraminiferan Reticulomyxa filosa.</title>
        <authorList>
            <person name="Glockner G."/>
            <person name="Hulsmann N."/>
            <person name="Schleicher M."/>
            <person name="Noegel A.A."/>
            <person name="Eichinger L."/>
            <person name="Gallinger C."/>
            <person name="Pawlowski J."/>
            <person name="Sierra R."/>
            <person name="Euteneuer U."/>
            <person name="Pillet L."/>
            <person name="Moustafa A."/>
            <person name="Platzer M."/>
            <person name="Groth M."/>
            <person name="Szafranski K."/>
            <person name="Schliwa M."/>
        </authorList>
    </citation>
    <scope>NUCLEOTIDE SEQUENCE [LARGE SCALE GENOMIC DNA]</scope>
</reference>
<evidence type="ECO:0000256" key="1">
    <source>
        <dbReference type="ARBA" id="ARBA00022723"/>
    </source>
</evidence>
<evidence type="ECO:0000259" key="6">
    <source>
        <dbReference type="PROSITE" id="PS51352"/>
    </source>
</evidence>
<evidence type="ECO:0000313" key="7">
    <source>
        <dbReference type="EMBL" id="ETO34191.1"/>
    </source>
</evidence>
<dbReference type="Proteomes" id="UP000023152">
    <property type="component" value="Unassembled WGS sequence"/>
</dbReference>
<keyword evidence="5" id="KW-1133">Transmembrane helix</keyword>
<dbReference type="PROSITE" id="PS51354">
    <property type="entry name" value="GLUTAREDOXIN_2"/>
    <property type="match status" value="2"/>
</dbReference>
<keyword evidence="8" id="KW-1185">Reference proteome</keyword>
<dbReference type="PANTHER" id="PTHR10293:SF73">
    <property type="entry name" value="GLUTAREDOXIN-3"/>
    <property type="match status" value="1"/>
</dbReference>
<dbReference type="PROSITE" id="PS51352">
    <property type="entry name" value="THIOREDOXIN_2"/>
    <property type="match status" value="1"/>
</dbReference>
<feature type="transmembrane region" description="Helical" evidence="5">
    <location>
        <begin position="408"/>
        <end position="429"/>
    </location>
</feature>
<accession>X6P7M0</accession>
<dbReference type="InterPro" id="IPR036249">
    <property type="entry name" value="Thioredoxin-like_sf"/>
</dbReference>
<keyword evidence="5" id="KW-0472">Membrane</keyword>
<feature type="transmembrane region" description="Helical" evidence="5">
    <location>
        <begin position="378"/>
        <end position="396"/>
    </location>
</feature>
<sequence length="454" mass="52191">MSQGDASKLHVVTNTSKFEKEHGGYPHSVLFFWTSWHTPCKQLEPVLVELSNEHKHLTFYSIDAEENSDLASTYQIEAVPTILFCEGGVEKQRFEAITAPILVNHLTKFSMQALHAQKLHSAVTKPPTMQGTKAEKESKVPENSVPVKEETIEELNERIKKLIHSNVMMIFIKGSPDKPKCKFTRAILELLKNQGVVSFGYFDILQDSKVREQIKVYSDWATFPQLYINGKLIGGVDVVKDMIEEGEFEALIPPQCKKQEEETLNDRLKKLITTKPAMLFMKGSPSNPQCGFSEQIVALLNEQGLEFGHFDILTDKTVREGLKKYSDWQTYPQLYVKGKLIGGLDVVRELIEEGEFEKTVLDPLRTDNTQPDNKKKKIVSMSFFTLFVFRLCFFFLKKREFQFKSRFISFLLYLHMNLYFIVKAYVLLLAMECCLVWTFIPKVVIIVNFLKLAD</sequence>
<dbReference type="InterPro" id="IPR002109">
    <property type="entry name" value="Glutaredoxin"/>
</dbReference>
<keyword evidence="3" id="KW-0411">Iron-sulfur</keyword>
<evidence type="ECO:0000256" key="3">
    <source>
        <dbReference type="ARBA" id="ARBA00023014"/>
    </source>
</evidence>
<evidence type="ECO:0000256" key="4">
    <source>
        <dbReference type="SAM" id="MobiDB-lite"/>
    </source>
</evidence>
<dbReference type="Pfam" id="PF00462">
    <property type="entry name" value="Glutaredoxin"/>
    <property type="match status" value="2"/>
</dbReference>
<dbReference type="SUPFAM" id="SSF52833">
    <property type="entry name" value="Thioredoxin-like"/>
    <property type="match status" value="3"/>
</dbReference>
<dbReference type="EMBL" id="ASPP01002787">
    <property type="protein sequence ID" value="ETO34191.1"/>
    <property type="molecule type" value="Genomic_DNA"/>
</dbReference>
<comment type="caution">
    <text evidence="7">The sequence shown here is derived from an EMBL/GenBank/DDBJ whole genome shotgun (WGS) entry which is preliminary data.</text>
</comment>
<dbReference type="InterPro" id="IPR013766">
    <property type="entry name" value="Thioredoxin_domain"/>
</dbReference>
<name>X6P7M0_RETFI</name>
<protein>
    <recommendedName>
        <fullName evidence="6">Thioredoxin domain-containing protein</fullName>
    </recommendedName>
</protein>
<dbReference type="OMA" id="HDIVMEL"/>
<feature type="domain" description="Thioredoxin" evidence="6">
    <location>
        <begin position="1"/>
        <end position="115"/>
    </location>
</feature>
<dbReference type="FunFam" id="3.40.30.10:FF:000012">
    <property type="entry name" value="Monothiol glutaredoxin"/>
    <property type="match status" value="1"/>
</dbReference>
<feature type="region of interest" description="Disordered" evidence="4">
    <location>
        <begin position="122"/>
        <end position="147"/>
    </location>
</feature>
<dbReference type="InterPro" id="IPR004480">
    <property type="entry name" value="Monothiol_GRX-rel"/>
</dbReference>
<evidence type="ECO:0000313" key="8">
    <source>
        <dbReference type="Proteomes" id="UP000023152"/>
    </source>
</evidence>
<dbReference type="GO" id="GO:0005634">
    <property type="term" value="C:nucleus"/>
    <property type="evidence" value="ECO:0007669"/>
    <property type="project" value="TreeGrafter"/>
</dbReference>
<dbReference type="GO" id="GO:0046872">
    <property type="term" value="F:metal ion binding"/>
    <property type="evidence" value="ECO:0007669"/>
    <property type="project" value="UniProtKB-KW"/>
</dbReference>
<dbReference type="AlphaFoldDB" id="X6P7M0"/>
<dbReference type="Gene3D" id="3.40.30.10">
    <property type="entry name" value="Glutaredoxin"/>
    <property type="match status" value="3"/>
</dbReference>
<proteinExistence type="predicted"/>
<dbReference type="GO" id="GO:0006879">
    <property type="term" value="P:intracellular iron ion homeostasis"/>
    <property type="evidence" value="ECO:0007669"/>
    <property type="project" value="TreeGrafter"/>
</dbReference>
<dbReference type="PANTHER" id="PTHR10293">
    <property type="entry name" value="GLUTAREDOXIN FAMILY MEMBER"/>
    <property type="match status" value="1"/>
</dbReference>
<organism evidence="7 8">
    <name type="scientific">Reticulomyxa filosa</name>
    <dbReference type="NCBI Taxonomy" id="46433"/>
    <lineage>
        <taxon>Eukaryota</taxon>
        <taxon>Sar</taxon>
        <taxon>Rhizaria</taxon>
        <taxon>Retaria</taxon>
        <taxon>Foraminifera</taxon>
        <taxon>Monothalamids</taxon>
        <taxon>Reticulomyxidae</taxon>
        <taxon>Reticulomyxa</taxon>
    </lineage>
</organism>
<dbReference type="GO" id="GO:0051536">
    <property type="term" value="F:iron-sulfur cluster binding"/>
    <property type="evidence" value="ECO:0007669"/>
    <property type="project" value="UniProtKB-KW"/>
</dbReference>
<dbReference type="Pfam" id="PF00085">
    <property type="entry name" value="Thioredoxin"/>
    <property type="match status" value="1"/>
</dbReference>
<dbReference type="CDD" id="cd03028">
    <property type="entry name" value="GRX_PICOT_like"/>
    <property type="match status" value="2"/>
</dbReference>
<keyword evidence="1" id="KW-0479">Metal-binding</keyword>
<gene>
    <name evidence="7" type="ORF">RFI_02902</name>
</gene>
<dbReference type="InterPro" id="IPR033658">
    <property type="entry name" value="GRX_PICOT-like"/>
</dbReference>
<keyword evidence="5" id="KW-0812">Transmembrane</keyword>